<comment type="caution">
    <text evidence="1">The sequence shown here is derived from an EMBL/GenBank/DDBJ whole genome shotgun (WGS) entry which is preliminary data.</text>
</comment>
<evidence type="ECO:0000313" key="2">
    <source>
        <dbReference type="Proteomes" id="UP000297871"/>
    </source>
</evidence>
<organism evidence="1 2">
    <name type="scientific">Leptospira koniambonensis</name>
    <dbReference type="NCBI Taxonomy" id="2484950"/>
    <lineage>
        <taxon>Bacteria</taxon>
        <taxon>Pseudomonadati</taxon>
        <taxon>Spirochaetota</taxon>
        <taxon>Spirochaetia</taxon>
        <taxon>Leptospirales</taxon>
        <taxon>Leptospiraceae</taxon>
        <taxon>Leptospira</taxon>
    </lineage>
</organism>
<evidence type="ECO:0000313" key="1">
    <source>
        <dbReference type="EMBL" id="TGL32575.1"/>
    </source>
</evidence>
<name>A0A4V3JN34_9LEPT</name>
<proteinExistence type="predicted"/>
<dbReference type="AlphaFoldDB" id="A0A4V3JN34"/>
<dbReference type="EMBL" id="RQFY01000006">
    <property type="protein sequence ID" value="TGL32575.1"/>
    <property type="molecule type" value="Genomic_DNA"/>
</dbReference>
<dbReference type="Proteomes" id="UP000297871">
    <property type="component" value="Unassembled WGS sequence"/>
</dbReference>
<sequence>MRKENHRSQIKAVLIVLAFLSQLVTCKKDGGMDSDTEGLLMYSLLPSNYSVTVYGGALSLTAGEEVTVEIFSGANCLSGNKLKTLVFIVPANGFANTLSGSLGLSGVYSTKAYESANTSNTTACSTANIYQGRSLSCTVTGAIFCS</sequence>
<gene>
    <name evidence="1" type="ORF">EHQ52_14935</name>
</gene>
<keyword evidence="2" id="KW-1185">Reference proteome</keyword>
<accession>A0A4V3JN34</accession>
<dbReference type="RefSeq" id="WP_135615979.1">
    <property type="nucleotide sequence ID" value="NZ_RQFY01000006.1"/>
</dbReference>
<protein>
    <submittedName>
        <fullName evidence="1">Uncharacterized protein</fullName>
    </submittedName>
</protein>
<reference evidence="1" key="1">
    <citation type="journal article" date="2019" name="PLoS Negl. Trop. Dis.">
        <title>Revisiting the worldwide diversity of Leptospira species in the environment.</title>
        <authorList>
            <person name="Vincent A.T."/>
            <person name="Schiettekatte O."/>
            <person name="Bourhy P."/>
            <person name="Veyrier F.J."/>
            <person name="Picardeau M."/>
        </authorList>
    </citation>
    <scope>NUCLEOTIDE SEQUENCE [LARGE SCALE GENOMIC DNA]</scope>
    <source>
        <strain evidence="1">201800265</strain>
    </source>
</reference>